<dbReference type="Pfam" id="PF03717">
    <property type="entry name" value="PBP_dimer"/>
    <property type="match status" value="1"/>
</dbReference>
<dbReference type="Proteomes" id="UP000838821">
    <property type="component" value="Unassembled WGS sequence"/>
</dbReference>
<evidence type="ECO:0000313" key="3">
    <source>
        <dbReference type="Proteomes" id="UP000838821"/>
    </source>
</evidence>
<dbReference type="InterPro" id="IPR036138">
    <property type="entry name" value="PBP_dimer_sf"/>
</dbReference>
<comment type="caution">
    <text evidence="2">The sequence shown here is derived from an EMBL/GenBank/DDBJ whole genome shotgun (WGS) entry which is preliminary data.</text>
</comment>
<dbReference type="SUPFAM" id="SSF56519">
    <property type="entry name" value="Penicillin binding protein dimerisation domain"/>
    <property type="match status" value="1"/>
</dbReference>
<name>A0ABN8GXM5_9BACL</name>
<accession>A0ABN8GXM5</accession>
<dbReference type="InterPro" id="IPR005311">
    <property type="entry name" value="PBP_dimer"/>
</dbReference>
<evidence type="ECO:0000259" key="1">
    <source>
        <dbReference type="Pfam" id="PF03717"/>
    </source>
</evidence>
<sequence>MDIKGRTHLPFQQRRIKLGLSKEEIAYLWEHRDEYPGMEIVEERIRHYSPDRVAAQLVGYVSKMKGAKSQYIRRTAACALNCTQLLNTTNNWGAVQITGMAVLS</sequence>
<gene>
    <name evidence="2" type="ORF">PAECIP111891_05218</name>
</gene>
<organism evidence="2 3">
    <name type="scientific">Paenibacillus allorhizoplanae</name>
    <dbReference type="NCBI Taxonomy" id="2905648"/>
    <lineage>
        <taxon>Bacteria</taxon>
        <taxon>Bacillati</taxon>
        <taxon>Bacillota</taxon>
        <taxon>Bacilli</taxon>
        <taxon>Bacillales</taxon>
        <taxon>Paenibacillaceae</taxon>
        <taxon>Paenibacillus</taxon>
    </lineage>
</organism>
<reference evidence="2" key="1">
    <citation type="submission" date="2022-01" db="EMBL/GenBank/DDBJ databases">
        <authorList>
            <person name="Criscuolo A."/>
        </authorList>
    </citation>
    <scope>NUCLEOTIDE SEQUENCE</scope>
    <source>
        <strain evidence="2">CIP111891</strain>
    </source>
</reference>
<protein>
    <recommendedName>
        <fullName evidence="1">Penicillin-binding protein dimerisation domain-containing protein</fullName>
    </recommendedName>
</protein>
<proteinExistence type="predicted"/>
<evidence type="ECO:0000313" key="2">
    <source>
        <dbReference type="EMBL" id="CAH1221527.1"/>
    </source>
</evidence>
<feature type="domain" description="Penicillin-binding protein dimerisation" evidence="1">
    <location>
        <begin position="7"/>
        <end position="65"/>
    </location>
</feature>
<dbReference type="Gene3D" id="3.90.1310.10">
    <property type="entry name" value="Penicillin-binding protein 2a (Domain 2)"/>
    <property type="match status" value="1"/>
</dbReference>
<keyword evidence="3" id="KW-1185">Reference proteome</keyword>
<dbReference type="EMBL" id="CAKMMW010000020">
    <property type="protein sequence ID" value="CAH1221527.1"/>
    <property type="molecule type" value="Genomic_DNA"/>
</dbReference>